<evidence type="ECO:0000256" key="4">
    <source>
        <dbReference type="ARBA" id="ARBA00023136"/>
    </source>
</evidence>
<organism evidence="9 10">
    <name type="scientific">Cryomyces minteri</name>
    <dbReference type="NCBI Taxonomy" id="331657"/>
    <lineage>
        <taxon>Eukaryota</taxon>
        <taxon>Fungi</taxon>
        <taxon>Dikarya</taxon>
        <taxon>Ascomycota</taxon>
        <taxon>Pezizomycotina</taxon>
        <taxon>Dothideomycetes</taxon>
        <taxon>Dothideomycetes incertae sedis</taxon>
        <taxon>Cryomyces</taxon>
    </lineage>
</organism>
<dbReference type="GO" id="GO:0016020">
    <property type="term" value="C:membrane"/>
    <property type="evidence" value="ECO:0007669"/>
    <property type="project" value="UniProtKB-SubCell"/>
</dbReference>
<dbReference type="Pfam" id="PF20684">
    <property type="entry name" value="Fung_rhodopsin"/>
    <property type="match status" value="1"/>
</dbReference>
<evidence type="ECO:0000256" key="6">
    <source>
        <dbReference type="SAM" id="MobiDB-lite"/>
    </source>
</evidence>
<keyword evidence="4 7" id="KW-0472">Membrane</keyword>
<gene>
    <name evidence="9" type="ORF">B0A49_08746</name>
</gene>
<feature type="transmembrane region" description="Helical" evidence="7">
    <location>
        <begin position="56"/>
        <end position="78"/>
    </location>
</feature>
<dbReference type="PANTHER" id="PTHR33048:SF92">
    <property type="entry name" value="INTEGRAL MEMBRANE PROTEIN"/>
    <property type="match status" value="1"/>
</dbReference>
<feature type="domain" description="Rhodopsin" evidence="8">
    <location>
        <begin position="17"/>
        <end position="198"/>
    </location>
</feature>
<feature type="region of interest" description="Disordered" evidence="6">
    <location>
        <begin position="201"/>
        <end position="230"/>
    </location>
</feature>
<feature type="transmembrane region" description="Helical" evidence="7">
    <location>
        <begin position="134"/>
        <end position="155"/>
    </location>
</feature>
<feature type="transmembrane region" description="Helical" evidence="7">
    <location>
        <begin position="20"/>
        <end position="44"/>
    </location>
</feature>
<evidence type="ECO:0000256" key="3">
    <source>
        <dbReference type="ARBA" id="ARBA00022989"/>
    </source>
</evidence>
<feature type="compositionally biased region" description="Low complexity" evidence="6">
    <location>
        <begin position="203"/>
        <end position="220"/>
    </location>
</feature>
<dbReference type="InterPro" id="IPR052337">
    <property type="entry name" value="SAT4-like"/>
</dbReference>
<evidence type="ECO:0000256" key="7">
    <source>
        <dbReference type="SAM" id="Phobius"/>
    </source>
</evidence>
<dbReference type="InterPro" id="IPR049326">
    <property type="entry name" value="Rhodopsin_dom_fungi"/>
</dbReference>
<keyword evidence="3 7" id="KW-1133">Transmembrane helix</keyword>
<dbReference type="OrthoDB" id="5372266at2759"/>
<protein>
    <recommendedName>
        <fullName evidence="8">Rhodopsin domain-containing protein</fullName>
    </recommendedName>
</protein>
<dbReference type="STRING" id="331657.A0A4U0WFM3"/>
<comment type="subcellular location">
    <subcellularLocation>
        <location evidence="1">Membrane</location>
        <topology evidence="1">Multi-pass membrane protein</topology>
    </subcellularLocation>
</comment>
<comment type="caution">
    <text evidence="9">The sequence shown here is derived from an EMBL/GenBank/DDBJ whole genome shotgun (WGS) entry which is preliminary data.</text>
</comment>
<keyword evidence="10" id="KW-1185">Reference proteome</keyword>
<evidence type="ECO:0000313" key="10">
    <source>
        <dbReference type="Proteomes" id="UP000308768"/>
    </source>
</evidence>
<proteinExistence type="inferred from homology"/>
<sequence>MPTGQLYYGVVYNMAAHLHVSYISLHFIYISLWLSKAAFMYFDLFLPTASTNPRMLLYFTTAFASATFLLHMLLLTLWCNPISNNWTVDGELCSAVHSIASVTISTFTNVAMDLMILSVPIASLAAVRLGKFEVSGLLFVFLMGSVSIIAALARFVCLKLVQNVPKASITHTIDVWALVEIVASLIEVCLPSLRTFIRHHRPSSGMSSRKSSNDGVSNSGGSSGQSGKLNRAVVERQLWKRQDGVLDKEKVDEKLERALNQGEMEEVAR</sequence>
<keyword evidence="2 7" id="KW-0812">Transmembrane</keyword>
<name>A0A4U0WFM3_9PEZI</name>
<accession>A0A4U0WFM3</accession>
<evidence type="ECO:0000256" key="2">
    <source>
        <dbReference type="ARBA" id="ARBA00022692"/>
    </source>
</evidence>
<dbReference type="Proteomes" id="UP000308768">
    <property type="component" value="Unassembled WGS sequence"/>
</dbReference>
<reference evidence="9 10" key="1">
    <citation type="submission" date="2017-03" db="EMBL/GenBank/DDBJ databases">
        <title>Genomes of endolithic fungi from Antarctica.</title>
        <authorList>
            <person name="Coleine C."/>
            <person name="Masonjones S."/>
            <person name="Stajich J.E."/>
        </authorList>
    </citation>
    <scope>NUCLEOTIDE SEQUENCE [LARGE SCALE GENOMIC DNA]</scope>
    <source>
        <strain evidence="9 10">CCFEE 5187</strain>
    </source>
</reference>
<evidence type="ECO:0000256" key="5">
    <source>
        <dbReference type="ARBA" id="ARBA00038359"/>
    </source>
</evidence>
<evidence type="ECO:0000259" key="8">
    <source>
        <dbReference type="Pfam" id="PF20684"/>
    </source>
</evidence>
<comment type="similarity">
    <text evidence="5">Belongs to the SAT4 family.</text>
</comment>
<dbReference type="EMBL" id="NAJN01001784">
    <property type="protein sequence ID" value="TKA61228.1"/>
    <property type="molecule type" value="Genomic_DNA"/>
</dbReference>
<feature type="transmembrane region" description="Helical" evidence="7">
    <location>
        <begin position="98"/>
        <end position="122"/>
    </location>
</feature>
<dbReference type="PANTHER" id="PTHR33048">
    <property type="entry name" value="PTH11-LIKE INTEGRAL MEMBRANE PROTEIN (AFU_ORTHOLOGUE AFUA_5G11245)"/>
    <property type="match status" value="1"/>
</dbReference>
<dbReference type="AlphaFoldDB" id="A0A4U0WFM3"/>
<evidence type="ECO:0000256" key="1">
    <source>
        <dbReference type="ARBA" id="ARBA00004141"/>
    </source>
</evidence>
<evidence type="ECO:0000313" key="9">
    <source>
        <dbReference type="EMBL" id="TKA61228.1"/>
    </source>
</evidence>